<protein>
    <submittedName>
        <fullName evidence="2">Uncharacterized protein</fullName>
    </submittedName>
</protein>
<dbReference type="EMBL" id="JANAVB010004998">
    <property type="protein sequence ID" value="KAJ6847715.1"/>
    <property type="molecule type" value="Genomic_DNA"/>
</dbReference>
<reference evidence="2" key="1">
    <citation type="journal article" date="2023" name="GigaByte">
        <title>Genome assembly of the bearded iris, Iris pallida Lam.</title>
        <authorList>
            <person name="Bruccoleri R.E."/>
            <person name="Oakeley E.J."/>
            <person name="Faust A.M.E."/>
            <person name="Altorfer M."/>
            <person name="Dessus-Babus S."/>
            <person name="Burckhardt D."/>
            <person name="Oertli M."/>
            <person name="Naumann U."/>
            <person name="Petersen F."/>
            <person name="Wong J."/>
        </authorList>
    </citation>
    <scope>NUCLEOTIDE SEQUENCE</scope>
    <source>
        <strain evidence="2">GSM-AAB239-AS_SAM_17_03QT</strain>
    </source>
</reference>
<evidence type="ECO:0000256" key="1">
    <source>
        <dbReference type="SAM" id="Phobius"/>
    </source>
</evidence>
<gene>
    <name evidence="2" type="ORF">M6B38_276425</name>
</gene>
<dbReference type="AlphaFoldDB" id="A0AAX6I5E9"/>
<sequence length="100" mass="11074">MCCVRVWNGIDSCSSGVRIRGWIEVTVVLARVDFISCPVLDWCPVLIVVLKSHLRPDLAVAQEKGNRGRTDLYLVSFVSLAVASKWCIAFGSIGFYLTIL</sequence>
<feature type="transmembrane region" description="Helical" evidence="1">
    <location>
        <begin position="72"/>
        <end position="97"/>
    </location>
</feature>
<dbReference type="Proteomes" id="UP001140949">
    <property type="component" value="Unassembled WGS sequence"/>
</dbReference>
<evidence type="ECO:0000313" key="2">
    <source>
        <dbReference type="EMBL" id="KAJ6847715.1"/>
    </source>
</evidence>
<keyword evidence="3" id="KW-1185">Reference proteome</keyword>
<reference evidence="2" key="2">
    <citation type="submission" date="2023-04" db="EMBL/GenBank/DDBJ databases">
        <authorList>
            <person name="Bruccoleri R.E."/>
            <person name="Oakeley E.J."/>
            <person name="Faust A.-M."/>
            <person name="Dessus-Babus S."/>
            <person name="Altorfer M."/>
            <person name="Burckhardt D."/>
            <person name="Oertli M."/>
            <person name="Naumann U."/>
            <person name="Petersen F."/>
            <person name="Wong J."/>
        </authorList>
    </citation>
    <scope>NUCLEOTIDE SEQUENCE</scope>
    <source>
        <strain evidence="2">GSM-AAB239-AS_SAM_17_03QT</strain>
        <tissue evidence="2">Leaf</tissue>
    </source>
</reference>
<accession>A0AAX6I5E9</accession>
<comment type="caution">
    <text evidence="2">The sequence shown here is derived from an EMBL/GenBank/DDBJ whole genome shotgun (WGS) entry which is preliminary data.</text>
</comment>
<keyword evidence="1" id="KW-0472">Membrane</keyword>
<keyword evidence="1" id="KW-1133">Transmembrane helix</keyword>
<organism evidence="2 3">
    <name type="scientific">Iris pallida</name>
    <name type="common">Sweet iris</name>
    <dbReference type="NCBI Taxonomy" id="29817"/>
    <lineage>
        <taxon>Eukaryota</taxon>
        <taxon>Viridiplantae</taxon>
        <taxon>Streptophyta</taxon>
        <taxon>Embryophyta</taxon>
        <taxon>Tracheophyta</taxon>
        <taxon>Spermatophyta</taxon>
        <taxon>Magnoliopsida</taxon>
        <taxon>Liliopsida</taxon>
        <taxon>Asparagales</taxon>
        <taxon>Iridaceae</taxon>
        <taxon>Iridoideae</taxon>
        <taxon>Irideae</taxon>
        <taxon>Iris</taxon>
    </lineage>
</organism>
<proteinExistence type="predicted"/>
<evidence type="ECO:0000313" key="3">
    <source>
        <dbReference type="Proteomes" id="UP001140949"/>
    </source>
</evidence>
<name>A0AAX6I5E9_IRIPA</name>
<keyword evidence="1" id="KW-0812">Transmembrane</keyword>